<evidence type="ECO:0000313" key="2">
    <source>
        <dbReference type="EMBL" id="KAG8383623.1"/>
    </source>
</evidence>
<evidence type="ECO:0000256" key="1">
    <source>
        <dbReference type="SAM" id="MobiDB-lite"/>
    </source>
</evidence>
<organism evidence="2 3">
    <name type="scientific">Buddleja alternifolia</name>
    <dbReference type="NCBI Taxonomy" id="168488"/>
    <lineage>
        <taxon>Eukaryota</taxon>
        <taxon>Viridiplantae</taxon>
        <taxon>Streptophyta</taxon>
        <taxon>Embryophyta</taxon>
        <taxon>Tracheophyta</taxon>
        <taxon>Spermatophyta</taxon>
        <taxon>Magnoliopsida</taxon>
        <taxon>eudicotyledons</taxon>
        <taxon>Gunneridae</taxon>
        <taxon>Pentapetalae</taxon>
        <taxon>asterids</taxon>
        <taxon>lamiids</taxon>
        <taxon>Lamiales</taxon>
        <taxon>Scrophulariaceae</taxon>
        <taxon>Buddlejeae</taxon>
        <taxon>Buddleja</taxon>
    </lineage>
</organism>
<keyword evidence="3" id="KW-1185">Reference proteome</keyword>
<feature type="compositionally biased region" description="Polar residues" evidence="1">
    <location>
        <begin position="14"/>
        <end position="30"/>
    </location>
</feature>
<dbReference type="SUPFAM" id="SSF55315">
    <property type="entry name" value="L30e-like"/>
    <property type="match status" value="1"/>
</dbReference>
<reference evidence="2" key="1">
    <citation type="submission" date="2019-10" db="EMBL/GenBank/DDBJ databases">
        <authorList>
            <person name="Zhang R."/>
            <person name="Pan Y."/>
            <person name="Wang J."/>
            <person name="Ma R."/>
            <person name="Yu S."/>
        </authorList>
    </citation>
    <scope>NUCLEOTIDE SEQUENCE</scope>
    <source>
        <strain evidence="2">LA-IB0</strain>
        <tissue evidence="2">Leaf</tissue>
    </source>
</reference>
<comment type="caution">
    <text evidence="2">The sequence shown here is derived from an EMBL/GenBank/DDBJ whole genome shotgun (WGS) entry which is preliminary data.</text>
</comment>
<dbReference type="Proteomes" id="UP000826271">
    <property type="component" value="Unassembled WGS sequence"/>
</dbReference>
<evidence type="ECO:0000313" key="3">
    <source>
        <dbReference type="Proteomes" id="UP000826271"/>
    </source>
</evidence>
<gene>
    <name evidence="2" type="ORF">BUALT_Bualt04G0033300</name>
</gene>
<dbReference type="InterPro" id="IPR029064">
    <property type="entry name" value="Ribosomal_eL30-like_sf"/>
</dbReference>
<proteinExistence type="predicted"/>
<dbReference type="EMBL" id="WHWC01000004">
    <property type="protein sequence ID" value="KAG8383623.1"/>
    <property type="molecule type" value="Genomic_DNA"/>
</dbReference>
<accession>A0AAV6XMW5</accession>
<sequence>MQCLNKILMLTTQFSHSDPPNSQTNSSTFNPRIRTHKIYRSPEAYDDNGSKNWSKKTIPLPPNVKSITSTSNPFVKHCVKLRQSSSYRHLNGSVLVVGSTPVSARNQLKKNSQS</sequence>
<protein>
    <submittedName>
        <fullName evidence="2">Uncharacterized protein</fullName>
    </submittedName>
</protein>
<name>A0AAV6XMW5_9LAMI</name>
<dbReference type="AlphaFoldDB" id="A0AAV6XMW5"/>
<feature type="region of interest" description="Disordered" evidence="1">
    <location>
        <begin position="14"/>
        <end position="61"/>
    </location>
</feature>